<dbReference type="AlphaFoldDB" id="A0A0K2JHV7"/>
<reference evidence="1 2" key="1">
    <citation type="journal article" date="2015" name="Genome Announc.">
        <title>Complete Genome Sequence of Spiroplasma kunkelii Strain CR2-3x, Causal Agent of Corn Stunt Disease in Zea mays L.</title>
        <authorList>
            <person name="Davis R.E."/>
            <person name="Shao J."/>
            <person name="Dally E.L."/>
            <person name="Zhao Y."/>
            <person name="Gasparich G.E."/>
            <person name="Gaynor B.J."/>
            <person name="Athey J.C."/>
            <person name="Harrison N.A."/>
            <person name="Donofrio N."/>
        </authorList>
    </citation>
    <scope>NUCLEOTIDE SEQUENCE [LARGE SCALE GENOMIC DNA]</scope>
    <source>
        <strain evidence="1 2">CR2-3x</strain>
    </source>
</reference>
<proteinExistence type="predicted"/>
<accession>A0A0K2JHV7</accession>
<gene>
    <name evidence="1" type="ORF">SKUN_001126</name>
</gene>
<dbReference type="EMBL" id="CP010899">
    <property type="protein sequence ID" value="ALA98012.1"/>
    <property type="molecule type" value="Genomic_DNA"/>
</dbReference>
<protein>
    <submittedName>
        <fullName evidence="1">Uncharacterized protein</fullName>
    </submittedName>
</protein>
<evidence type="ECO:0000313" key="1">
    <source>
        <dbReference type="EMBL" id="ALA98012.1"/>
    </source>
</evidence>
<organism evidence="1 2">
    <name type="scientific">Spiroplasma kunkelii CR2-3x</name>
    <dbReference type="NCBI Taxonomy" id="273035"/>
    <lineage>
        <taxon>Bacteria</taxon>
        <taxon>Bacillati</taxon>
        <taxon>Mycoplasmatota</taxon>
        <taxon>Mollicutes</taxon>
        <taxon>Entomoplasmatales</taxon>
        <taxon>Spiroplasmataceae</taxon>
        <taxon>Spiroplasma</taxon>
    </lineage>
</organism>
<dbReference type="PATRIC" id="fig|273035.7.peg.1390"/>
<dbReference type="OrthoDB" id="390005at2"/>
<name>A0A0K2JHV7_SPIKU</name>
<dbReference type="RefSeq" id="WP_053391142.1">
    <property type="nucleotide sequence ID" value="NZ_CP010899.1"/>
</dbReference>
<dbReference type="KEGG" id="skn:SKUN_001126"/>
<sequence length="86" mass="10548">MIIKEQEICDVNDCYQVISFITEEFLSNKVLWTCEKHRNLLNKVKYKTQKRFYKRLKNSKIIFDLYTVKLNDKKLIIFKQIKNKNQ</sequence>
<keyword evidence="2" id="KW-1185">Reference proteome</keyword>
<evidence type="ECO:0000313" key="2">
    <source>
        <dbReference type="Proteomes" id="UP000062963"/>
    </source>
</evidence>
<dbReference type="Proteomes" id="UP000062963">
    <property type="component" value="Chromosome"/>
</dbReference>